<dbReference type="GO" id="GO:0005525">
    <property type="term" value="F:GTP binding"/>
    <property type="evidence" value="ECO:0007669"/>
    <property type="project" value="InterPro"/>
</dbReference>
<dbReference type="FunFam" id="1.10.150.300:FF:000001">
    <property type="entry name" value="Ribosome-binding ATPase YchF"/>
    <property type="match status" value="1"/>
</dbReference>
<evidence type="ECO:0000313" key="10">
    <source>
        <dbReference type="EMBL" id="PRH87942.1"/>
    </source>
</evidence>
<dbReference type="PRINTS" id="PR00326">
    <property type="entry name" value="GTP1OBG"/>
</dbReference>
<dbReference type="RefSeq" id="WP_105861610.1">
    <property type="nucleotide sequence ID" value="NZ_PUEJ01000003.1"/>
</dbReference>
<evidence type="ECO:0000259" key="9">
    <source>
        <dbReference type="PROSITE" id="PS51880"/>
    </source>
</evidence>
<dbReference type="InterPro" id="IPR012675">
    <property type="entry name" value="Beta-grasp_dom_sf"/>
</dbReference>
<evidence type="ECO:0000256" key="3">
    <source>
        <dbReference type="ARBA" id="ARBA00022741"/>
    </source>
</evidence>
<dbReference type="InterPro" id="IPR006073">
    <property type="entry name" value="GTP-bd"/>
</dbReference>
<dbReference type="Proteomes" id="UP000237682">
    <property type="component" value="Unassembled WGS sequence"/>
</dbReference>
<dbReference type="InterPro" id="IPR031167">
    <property type="entry name" value="G_OBG"/>
</dbReference>
<dbReference type="HAMAP" id="MF_00944">
    <property type="entry name" value="YchF_OLA1_ATPase"/>
    <property type="match status" value="1"/>
</dbReference>
<dbReference type="PANTHER" id="PTHR23305">
    <property type="entry name" value="OBG GTPASE FAMILY"/>
    <property type="match status" value="1"/>
</dbReference>
<gene>
    <name evidence="6" type="primary">ychF</name>
    <name evidence="10" type="ORF">C5L14_08510</name>
</gene>
<dbReference type="FunFam" id="3.10.20.30:FF:000001">
    <property type="entry name" value="Ribosome-binding ATPase YchF"/>
    <property type="match status" value="1"/>
</dbReference>
<dbReference type="PANTHER" id="PTHR23305:SF18">
    <property type="entry name" value="OBG-TYPE G DOMAIN-CONTAINING PROTEIN"/>
    <property type="match status" value="1"/>
</dbReference>
<comment type="cofactor">
    <cofactor evidence="1">
        <name>Mg(2+)</name>
        <dbReference type="ChEBI" id="CHEBI:18420"/>
    </cofactor>
</comment>
<dbReference type="Gene3D" id="3.40.50.300">
    <property type="entry name" value="P-loop containing nucleotide triphosphate hydrolases"/>
    <property type="match status" value="1"/>
</dbReference>
<keyword evidence="4 6" id="KW-0067">ATP-binding</keyword>
<dbReference type="PROSITE" id="PS51880">
    <property type="entry name" value="TGS"/>
    <property type="match status" value="1"/>
</dbReference>
<dbReference type="AlphaFoldDB" id="A0A2S9QF31"/>
<dbReference type="GO" id="GO:0005737">
    <property type="term" value="C:cytoplasm"/>
    <property type="evidence" value="ECO:0007669"/>
    <property type="project" value="TreeGrafter"/>
</dbReference>
<reference evidence="10 11" key="1">
    <citation type="submission" date="2018-02" db="EMBL/GenBank/DDBJ databases">
        <title>Whole genome sequencing of endophytic bacterium.</title>
        <authorList>
            <person name="Eedara R."/>
            <person name="Podile A.R."/>
        </authorList>
    </citation>
    <scope>NUCLEOTIDE SEQUENCE [LARGE SCALE GENOMIC DNA]</scope>
    <source>
        <strain evidence="10 11">RP1T</strain>
    </source>
</reference>
<dbReference type="PIRSF" id="PIRSF006641">
    <property type="entry name" value="CHP00092"/>
    <property type="match status" value="1"/>
</dbReference>
<dbReference type="GO" id="GO:0016887">
    <property type="term" value="F:ATP hydrolysis activity"/>
    <property type="evidence" value="ECO:0007669"/>
    <property type="project" value="UniProtKB-UniRule"/>
</dbReference>
<keyword evidence="11" id="KW-1185">Reference proteome</keyword>
<dbReference type="GO" id="GO:0043023">
    <property type="term" value="F:ribosomal large subunit binding"/>
    <property type="evidence" value="ECO:0007669"/>
    <property type="project" value="UniProtKB-UniRule"/>
</dbReference>
<dbReference type="SUPFAM" id="SSF81271">
    <property type="entry name" value="TGS-like"/>
    <property type="match status" value="1"/>
</dbReference>
<evidence type="ECO:0000256" key="6">
    <source>
        <dbReference type="HAMAP-Rule" id="MF_00944"/>
    </source>
</evidence>
<proteinExistence type="inferred from homology"/>
<dbReference type="Pfam" id="PF01926">
    <property type="entry name" value="MMR_HSR1"/>
    <property type="match status" value="1"/>
</dbReference>
<dbReference type="OrthoDB" id="9810373at2"/>
<comment type="caution">
    <text evidence="10">The sequence shown here is derived from an EMBL/GenBank/DDBJ whole genome shotgun (WGS) entry which is preliminary data.</text>
</comment>
<protein>
    <recommendedName>
        <fullName evidence="6">Ribosome-binding ATPase YchF</fullName>
    </recommendedName>
</protein>
<name>A0A2S9QF31_9HYPH</name>
<evidence type="ECO:0000256" key="1">
    <source>
        <dbReference type="ARBA" id="ARBA00001946"/>
    </source>
</evidence>
<dbReference type="NCBIfam" id="TIGR00092">
    <property type="entry name" value="redox-regulated ATPase YchF"/>
    <property type="match status" value="1"/>
</dbReference>
<dbReference type="EMBL" id="PUEJ01000003">
    <property type="protein sequence ID" value="PRH87942.1"/>
    <property type="molecule type" value="Genomic_DNA"/>
</dbReference>
<dbReference type="GO" id="GO:0005524">
    <property type="term" value="F:ATP binding"/>
    <property type="evidence" value="ECO:0007669"/>
    <property type="project" value="UniProtKB-UniRule"/>
</dbReference>
<keyword evidence="3 6" id="KW-0547">Nucleotide-binding</keyword>
<dbReference type="InterPro" id="IPR013029">
    <property type="entry name" value="YchF_C"/>
</dbReference>
<feature type="binding site" evidence="6">
    <location>
        <begin position="12"/>
        <end position="17"/>
    </location>
    <ligand>
        <name>ATP</name>
        <dbReference type="ChEBI" id="CHEBI:30616"/>
    </ligand>
</feature>
<dbReference type="Pfam" id="PF06071">
    <property type="entry name" value="YchF-GTPase_C"/>
    <property type="match status" value="1"/>
</dbReference>
<feature type="domain" description="OBG-type G" evidence="8">
    <location>
        <begin position="3"/>
        <end position="258"/>
    </location>
</feature>
<dbReference type="InterPro" id="IPR027417">
    <property type="entry name" value="P-loop_NTPase"/>
</dbReference>
<feature type="domain" description="TGS" evidence="9">
    <location>
        <begin position="280"/>
        <end position="363"/>
    </location>
</feature>
<dbReference type="Gene3D" id="3.10.20.30">
    <property type="match status" value="1"/>
</dbReference>
<sequence>MGFKCGIVGLPNVGKSTLFNALTQTAAAQAANYPFCTIEPNVGDVAVPDERLEKLAAIAKSGTIIPTRLTFVDIAGLVRGASKGEGLGNQFLGNIRECDAIAHVVRCFEDGDVTHVEGKIDPVADIETIETELMIADLDSLERRVVALEKKARGGDKEAKESLDLINRALVLLREGKPARLVEVKPEERRAFDMLQLLTAKPVLYVCNVEEASADKGNGLSDKVRARAAEEGAKAVVVSAKIESEIAILPPEEQKDYLDAIGLSEPGLNRVIRTGYELLDLVTYFTVGPKEARAWTITKGMRAPQAAGVIHSDFEKGFIRSETIAYADYVALNGEAGAKEAGKFRLEGKDYVVADGDVLHFRFAT</sequence>
<dbReference type="InterPro" id="IPR004095">
    <property type="entry name" value="TGS"/>
</dbReference>
<dbReference type="InterPro" id="IPR023192">
    <property type="entry name" value="TGS-like_dom_sf"/>
</dbReference>
<accession>A0A2S9QF31</accession>
<dbReference type="InterPro" id="IPR004396">
    <property type="entry name" value="ATPase_YchF/OLA1"/>
</dbReference>
<dbReference type="InterPro" id="IPR041706">
    <property type="entry name" value="YchF_N"/>
</dbReference>
<keyword evidence="7" id="KW-0175">Coiled coil</keyword>
<keyword evidence="2" id="KW-0479">Metal-binding</keyword>
<dbReference type="SUPFAM" id="SSF52540">
    <property type="entry name" value="P-loop containing nucleoside triphosphate hydrolases"/>
    <property type="match status" value="1"/>
</dbReference>
<evidence type="ECO:0000256" key="4">
    <source>
        <dbReference type="ARBA" id="ARBA00022840"/>
    </source>
</evidence>
<dbReference type="PROSITE" id="PS51710">
    <property type="entry name" value="G_OBG"/>
    <property type="match status" value="1"/>
</dbReference>
<organism evidence="10 11">
    <name type="scientific">Labrys okinawensis</name>
    <dbReference type="NCBI Taxonomy" id="346911"/>
    <lineage>
        <taxon>Bacteria</taxon>
        <taxon>Pseudomonadati</taxon>
        <taxon>Pseudomonadota</taxon>
        <taxon>Alphaproteobacteria</taxon>
        <taxon>Hyphomicrobiales</taxon>
        <taxon>Xanthobacteraceae</taxon>
        <taxon>Labrys</taxon>
    </lineage>
</organism>
<keyword evidence="5" id="KW-0460">Magnesium</keyword>
<dbReference type="CDD" id="cd04867">
    <property type="entry name" value="TGS_YchF_OLA1"/>
    <property type="match status" value="1"/>
</dbReference>
<dbReference type="GO" id="GO:0046872">
    <property type="term" value="F:metal ion binding"/>
    <property type="evidence" value="ECO:0007669"/>
    <property type="project" value="UniProtKB-KW"/>
</dbReference>
<dbReference type="CDD" id="cd01900">
    <property type="entry name" value="YchF"/>
    <property type="match status" value="1"/>
</dbReference>
<feature type="coiled-coil region" evidence="7">
    <location>
        <begin position="131"/>
        <end position="158"/>
    </location>
</feature>
<evidence type="ECO:0000256" key="2">
    <source>
        <dbReference type="ARBA" id="ARBA00022723"/>
    </source>
</evidence>
<comment type="function">
    <text evidence="6">ATPase that binds to both the 70S ribosome and the 50S ribosomal subunit in a nucleotide-independent manner.</text>
</comment>
<evidence type="ECO:0000313" key="11">
    <source>
        <dbReference type="Proteomes" id="UP000237682"/>
    </source>
</evidence>
<dbReference type="InterPro" id="IPR012676">
    <property type="entry name" value="TGS-like"/>
</dbReference>
<evidence type="ECO:0000256" key="5">
    <source>
        <dbReference type="ARBA" id="ARBA00022842"/>
    </source>
</evidence>
<comment type="similarity">
    <text evidence="6">Belongs to the TRAFAC class OBG-HflX-like GTPase superfamily. OBG GTPase family. YchF/OLA1 subfamily.</text>
</comment>
<evidence type="ECO:0000259" key="8">
    <source>
        <dbReference type="PROSITE" id="PS51710"/>
    </source>
</evidence>
<evidence type="ECO:0000256" key="7">
    <source>
        <dbReference type="SAM" id="Coils"/>
    </source>
</evidence>
<dbReference type="Gene3D" id="1.10.150.300">
    <property type="entry name" value="TGS-like domain"/>
    <property type="match status" value="1"/>
</dbReference>